<feature type="transmembrane region" description="Helical" evidence="11">
    <location>
        <begin position="37"/>
        <end position="57"/>
    </location>
</feature>
<evidence type="ECO:0000256" key="6">
    <source>
        <dbReference type="ARBA" id="ARBA00022801"/>
    </source>
</evidence>
<evidence type="ECO:0000256" key="2">
    <source>
        <dbReference type="ARBA" id="ARBA00004141"/>
    </source>
</evidence>
<feature type="transmembrane region" description="Helical" evidence="11">
    <location>
        <begin position="260"/>
        <end position="278"/>
    </location>
</feature>
<dbReference type="EMBL" id="CP116221">
    <property type="protein sequence ID" value="WCO00276.1"/>
    <property type="molecule type" value="Genomic_DNA"/>
</dbReference>
<evidence type="ECO:0000256" key="3">
    <source>
        <dbReference type="ARBA" id="ARBA00007931"/>
    </source>
</evidence>
<dbReference type="InterPro" id="IPR004387">
    <property type="entry name" value="Pept_M50_Zn"/>
</dbReference>
<protein>
    <submittedName>
        <fullName evidence="13">M50 family metallopeptidase</fullName>
    </submittedName>
</protein>
<dbReference type="PANTHER" id="PTHR42837">
    <property type="entry name" value="REGULATOR OF SIGMA-E PROTEASE RSEP"/>
    <property type="match status" value="1"/>
</dbReference>
<sequence>MILLAIIIYVFFNLVPRWVMNEKFKLLEKNFNWKVPFLKLSGLLFSLLFAFVLTYTITKSTKDKFIENKNVIYGYEFNSSMEKYGLQDGMKIKSINGKEIDRVSDILSTIIFENDYIEMSVEKNGIVDLVVISELDILELMQNQKEDLIVPIMFDSNGENEIKVTTRSYGFSDALSRLKSLLDQAYYIIDPNPSYKDVGKYKAIPNDSDFRSQLTVLSLNLIFLGILNLIPLPGFSIGNFLISVIETIKKKLFNNKRKRIIGFISITLIVIILVIKIYF</sequence>
<dbReference type="Gene3D" id="2.30.42.10">
    <property type="match status" value="1"/>
</dbReference>
<comment type="cofactor">
    <cofactor evidence="1">
        <name>Zn(2+)</name>
        <dbReference type="ChEBI" id="CHEBI:29105"/>
    </cofactor>
</comment>
<evidence type="ECO:0000256" key="9">
    <source>
        <dbReference type="ARBA" id="ARBA00023049"/>
    </source>
</evidence>
<dbReference type="Pfam" id="PF02163">
    <property type="entry name" value="Peptidase_M50"/>
    <property type="match status" value="1"/>
</dbReference>
<proteinExistence type="inferred from homology"/>
<evidence type="ECO:0000256" key="4">
    <source>
        <dbReference type="ARBA" id="ARBA00022670"/>
    </source>
</evidence>
<comment type="similarity">
    <text evidence="3">Belongs to the peptidase M50B family.</text>
</comment>
<keyword evidence="6" id="KW-0378">Hydrolase</keyword>
<dbReference type="InterPro" id="IPR036034">
    <property type="entry name" value="PDZ_sf"/>
</dbReference>
<comment type="subcellular location">
    <subcellularLocation>
        <location evidence="2">Membrane</location>
        <topology evidence="2">Multi-pass membrane protein</topology>
    </subcellularLocation>
</comment>
<evidence type="ECO:0000256" key="7">
    <source>
        <dbReference type="ARBA" id="ARBA00022833"/>
    </source>
</evidence>
<dbReference type="RefSeq" id="WP_249997302.1">
    <property type="nucleotide sequence ID" value="NZ_CP116221.1"/>
</dbReference>
<evidence type="ECO:0000256" key="10">
    <source>
        <dbReference type="ARBA" id="ARBA00023136"/>
    </source>
</evidence>
<evidence type="ECO:0000259" key="12">
    <source>
        <dbReference type="Pfam" id="PF02163"/>
    </source>
</evidence>
<feature type="transmembrane region" description="Helical" evidence="11">
    <location>
        <begin position="221"/>
        <end position="245"/>
    </location>
</feature>
<evidence type="ECO:0000256" key="1">
    <source>
        <dbReference type="ARBA" id="ARBA00001947"/>
    </source>
</evidence>
<organism evidence="13 14">
    <name type="scientific">Psychroserpens ponticola</name>
    <dbReference type="NCBI Taxonomy" id="2932268"/>
    <lineage>
        <taxon>Bacteria</taxon>
        <taxon>Pseudomonadati</taxon>
        <taxon>Bacteroidota</taxon>
        <taxon>Flavobacteriia</taxon>
        <taxon>Flavobacteriales</taxon>
        <taxon>Flavobacteriaceae</taxon>
        <taxon>Psychroserpens</taxon>
    </lineage>
</organism>
<keyword evidence="14" id="KW-1185">Reference proteome</keyword>
<name>A0ABY7RU62_9FLAO</name>
<evidence type="ECO:0000256" key="8">
    <source>
        <dbReference type="ARBA" id="ARBA00022989"/>
    </source>
</evidence>
<evidence type="ECO:0000313" key="14">
    <source>
        <dbReference type="Proteomes" id="UP001202717"/>
    </source>
</evidence>
<evidence type="ECO:0000256" key="11">
    <source>
        <dbReference type="SAM" id="Phobius"/>
    </source>
</evidence>
<dbReference type="SUPFAM" id="SSF50156">
    <property type="entry name" value="PDZ domain-like"/>
    <property type="match status" value="1"/>
</dbReference>
<dbReference type="PANTHER" id="PTHR42837:SF2">
    <property type="entry name" value="MEMBRANE METALLOPROTEASE ARASP2, CHLOROPLASTIC-RELATED"/>
    <property type="match status" value="1"/>
</dbReference>
<evidence type="ECO:0000256" key="5">
    <source>
        <dbReference type="ARBA" id="ARBA00022692"/>
    </source>
</evidence>
<evidence type="ECO:0000313" key="13">
    <source>
        <dbReference type="EMBL" id="WCO00276.1"/>
    </source>
</evidence>
<dbReference type="InterPro" id="IPR008915">
    <property type="entry name" value="Peptidase_M50"/>
</dbReference>
<keyword evidence="5 11" id="KW-0812">Transmembrane</keyword>
<keyword evidence="7" id="KW-0862">Zinc</keyword>
<dbReference type="Proteomes" id="UP001202717">
    <property type="component" value="Chromosome"/>
</dbReference>
<keyword evidence="10 11" id="KW-0472">Membrane</keyword>
<gene>
    <name evidence="13" type="ORF">MUN68_009340</name>
</gene>
<keyword evidence="4" id="KW-0645">Protease</keyword>
<reference evidence="13 14" key="1">
    <citation type="submission" date="2023-01" db="EMBL/GenBank/DDBJ databases">
        <title>Psychroserpens ponticola sp. nov., isolated from seawater.</title>
        <authorList>
            <person name="Kristyanto S."/>
            <person name="Jung J."/>
            <person name="Kim J.M."/>
            <person name="Jeon C.O."/>
        </authorList>
    </citation>
    <scope>NUCLEOTIDE SEQUENCE [LARGE SCALE GENOMIC DNA]</scope>
    <source>
        <strain evidence="13 14">MSW6</strain>
    </source>
</reference>
<feature type="domain" description="Peptidase M50" evidence="12">
    <location>
        <begin position="29"/>
        <end position="271"/>
    </location>
</feature>
<accession>A0ABY7RU62</accession>
<keyword evidence="8 11" id="KW-1133">Transmembrane helix</keyword>
<keyword evidence="9" id="KW-0482">Metalloprotease</keyword>